<dbReference type="InterPro" id="IPR036789">
    <property type="entry name" value="Ribosomal_uL6-like_a/b-dom_sf"/>
</dbReference>
<dbReference type="Proteomes" id="UP000237040">
    <property type="component" value="Unassembled WGS sequence"/>
</dbReference>
<evidence type="ECO:0000256" key="4">
    <source>
        <dbReference type="ARBA" id="ARBA00023274"/>
    </source>
</evidence>
<evidence type="ECO:0000313" key="10">
    <source>
        <dbReference type="Proteomes" id="UP000237040"/>
    </source>
</evidence>
<gene>
    <name evidence="5" type="primary">rplF</name>
    <name evidence="9" type="ORF">C0189_04470</name>
</gene>
<protein>
    <recommendedName>
        <fullName evidence="5">Large ribosomal subunit protein uL6</fullName>
    </recommendedName>
</protein>
<evidence type="ECO:0000256" key="3">
    <source>
        <dbReference type="ARBA" id="ARBA00022980"/>
    </source>
</evidence>
<dbReference type="PANTHER" id="PTHR11655">
    <property type="entry name" value="60S/50S RIBOSOMAL PROTEIN L6/L9"/>
    <property type="match status" value="1"/>
</dbReference>
<dbReference type="InterPro" id="IPR000702">
    <property type="entry name" value="Ribosomal_uL6-like"/>
</dbReference>
<evidence type="ECO:0000256" key="2">
    <source>
        <dbReference type="ARBA" id="ARBA00022884"/>
    </source>
</evidence>
<dbReference type="Pfam" id="PF00347">
    <property type="entry name" value="Ribosomal_L6"/>
    <property type="match status" value="2"/>
</dbReference>
<feature type="domain" description="Large ribosomal subunit protein uL6 alpha-beta" evidence="8">
    <location>
        <begin position="11"/>
        <end position="83"/>
    </location>
</feature>
<proteinExistence type="inferred from homology"/>
<dbReference type="Gene3D" id="3.90.930.12">
    <property type="entry name" value="Ribosomal protein L6, alpha-beta domain"/>
    <property type="match status" value="2"/>
</dbReference>
<sequence length="181" mass="20175">MSRIGKMPIQIPKGVTVNILEGNIVEIKGPKGALKREFHPEMKIEVVDNEIVVKRNSDKPFYKALHGTTRALLNNMVIGVTNGFSKRLIINEKTYKGEVKGRKVQFELGYSHPILMDIPEGLNVTIEGQVITVSGIDKEAVGAFAQKIRHLRRVDPYKVKGIIYEGEKIRRKAGKTVASGK</sequence>
<evidence type="ECO:0000259" key="8">
    <source>
        <dbReference type="Pfam" id="PF00347"/>
    </source>
</evidence>
<dbReference type="EMBL" id="PNIL01000064">
    <property type="protein sequence ID" value="PMP66766.1"/>
    <property type="molecule type" value="Genomic_DNA"/>
</dbReference>
<dbReference type="GO" id="GO:0022625">
    <property type="term" value="C:cytosolic large ribosomal subunit"/>
    <property type="evidence" value="ECO:0007669"/>
    <property type="project" value="UniProtKB-UniRule"/>
</dbReference>
<dbReference type="RefSeq" id="WP_416085810.1">
    <property type="nucleotide sequence ID" value="NZ_JBNARP010000026.1"/>
</dbReference>
<dbReference type="GO" id="GO:0019843">
    <property type="term" value="F:rRNA binding"/>
    <property type="evidence" value="ECO:0007669"/>
    <property type="project" value="UniProtKB-UniRule"/>
</dbReference>
<dbReference type="HAMAP" id="MF_01365_B">
    <property type="entry name" value="Ribosomal_uL6_B"/>
    <property type="match status" value="1"/>
</dbReference>
<dbReference type="PRINTS" id="PR00059">
    <property type="entry name" value="RIBOSOMALL6"/>
</dbReference>
<keyword evidence="4 5" id="KW-0687">Ribonucleoprotein</keyword>
<keyword evidence="3 5" id="KW-0689">Ribosomal protein</keyword>
<evidence type="ECO:0000256" key="6">
    <source>
        <dbReference type="RuleBase" id="RU003869"/>
    </source>
</evidence>
<dbReference type="GO" id="GO:0003735">
    <property type="term" value="F:structural constituent of ribosome"/>
    <property type="evidence" value="ECO:0007669"/>
    <property type="project" value="UniProtKB-UniRule"/>
</dbReference>
<dbReference type="SUPFAM" id="SSF56053">
    <property type="entry name" value="Ribosomal protein L6"/>
    <property type="match status" value="2"/>
</dbReference>
<feature type="domain" description="Large ribosomal subunit protein uL6 alpha-beta" evidence="8">
    <location>
        <begin position="98"/>
        <end position="164"/>
    </location>
</feature>
<dbReference type="NCBIfam" id="TIGR03654">
    <property type="entry name" value="L6_bact"/>
    <property type="match status" value="1"/>
</dbReference>
<comment type="function">
    <text evidence="5 7">This protein binds to the 23S rRNA, and is important in its secondary structure. It is located near the subunit interface in the base of the L7/L12 stalk, and near the tRNA binding site of the peptidyltransferase center.</text>
</comment>
<dbReference type="PIRSF" id="PIRSF002162">
    <property type="entry name" value="Ribosomal_L6"/>
    <property type="match status" value="1"/>
</dbReference>
<comment type="subunit">
    <text evidence="5">Part of the 50S ribosomal subunit.</text>
</comment>
<dbReference type="InterPro" id="IPR020040">
    <property type="entry name" value="Ribosomal_uL6_a/b-dom"/>
</dbReference>
<evidence type="ECO:0000313" key="9">
    <source>
        <dbReference type="EMBL" id="PMP66766.1"/>
    </source>
</evidence>
<comment type="similarity">
    <text evidence="5 6">Belongs to the universal ribosomal protein uL6 family.</text>
</comment>
<dbReference type="PANTHER" id="PTHR11655:SF14">
    <property type="entry name" value="LARGE RIBOSOMAL SUBUNIT PROTEIN UL6M"/>
    <property type="match status" value="1"/>
</dbReference>
<name>A0A2J6WDN5_9BACT</name>
<dbReference type="AlphaFoldDB" id="A0A2J6WDN5"/>
<keyword evidence="1 5" id="KW-0699">rRNA-binding</keyword>
<reference evidence="9 10" key="1">
    <citation type="submission" date="2018-01" db="EMBL/GenBank/DDBJ databases">
        <title>Metagenomic assembled genomes from two thermal pools in the Uzon Caldera, Kamchatka, Russia.</title>
        <authorList>
            <person name="Wilkins L."/>
            <person name="Ettinger C."/>
        </authorList>
    </citation>
    <scope>NUCLEOTIDE SEQUENCE [LARGE SCALE GENOMIC DNA]</scope>
    <source>
        <strain evidence="9">ZAV-07</strain>
    </source>
</reference>
<evidence type="ECO:0000256" key="5">
    <source>
        <dbReference type="HAMAP-Rule" id="MF_01365"/>
    </source>
</evidence>
<comment type="caution">
    <text evidence="9">The sequence shown here is derived from an EMBL/GenBank/DDBJ whole genome shotgun (WGS) entry which is preliminary data.</text>
</comment>
<dbReference type="InterPro" id="IPR019906">
    <property type="entry name" value="Ribosomal_uL6_bac-type"/>
</dbReference>
<dbReference type="GO" id="GO:0002181">
    <property type="term" value="P:cytoplasmic translation"/>
    <property type="evidence" value="ECO:0007669"/>
    <property type="project" value="TreeGrafter"/>
</dbReference>
<evidence type="ECO:0000256" key="7">
    <source>
        <dbReference type="RuleBase" id="RU003870"/>
    </source>
</evidence>
<evidence type="ECO:0000256" key="1">
    <source>
        <dbReference type="ARBA" id="ARBA00022730"/>
    </source>
</evidence>
<dbReference type="FunFam" id="3.90.930.12:FF:000002">
    <property type="entry name" value="50S ribosomal protein L6"/>
    <property type="match status" value="1"/>
</dbReference>
<accession>A0A2J6WDN5</accession>
<organism evidence="9 10">
    <name type="scientific">Caldisericum exile</name>
    <dbReference type="NCBI Taxonomy" id="693075"/>
    <lineage>
        <taxon>Bacteria</taxon>
        <taxon>Pseudomonadati</taxon>
        <taxon>Caldisericota/Cryosericota group</taxon>
        <taxon>Caldisericota</taxon>
        <taxon>Caldisericia</taxon>
        <taxon>Caldisericales</taxon>
        <taxon>Caldisericaceae</taxon>
        <taxon>Caldisericum</taxon>
    </lineage>
</organism>
<keyword evidence="2 5" id="KW-0694">RNA-binding</keyword>